<evidence type="ECO:0000313" key="1">
    <source>
        <dbReference type="EMBL" id="QBE98203.1"/>
    </source>
</evidence>
<dbReference type="EMBL" id="CP035945">
    <property type="protein sequence ID" value="QBE98203.1"/>
    <property type="molecule type" value="Genomic_DNA"/>
</dbReference>
<dbReference type="RefSeq" id="WP_130181709.1">
    <property type="nucleotide sequence ID" value="NZ_CP035945.1"/>
</dbReference>
<reference evidence="1 2" key="1">
    <citation type="submission" date="2019-01" db="EMBL/GenBank/DDBJ databases">
        <title>PMF-metabolizing Aryl O-demethylase.</title>
        <authorList>
            <person name="Kim M."/>
        </authorList>
    </citation>
    <scope>NUCLEOTIDE SEQUENCE [LARGE SCALE GENOMIC DNA]</scope>
    <source>
        <strain evidence="1 2">PMF1</strain>
    </source>
</reference>
<dbReference type="Proteomes" id="UP000289794">
    <property type="component" value="Chromosome"/>
</dbReference>
<dbReference type="AlphaFoldDB" id="A0A4P6M3Y6"/>
<proteinExistence type="predicted"/>
<protein>
    <recommendedName>
        <fullName evidence="3">Transcription initiation factor TFIIIB</fullName>
    </recommendedName>
</protein>
<gene>
    <name evidence="1" type="ORF">PMF13cell1_03769</name>
</gene>
<name>A0A4P6M3Y6_9FIRM</name>
<organism evidence="1 2">
    <name type="scientific">Blautia producta</name>
    <dbReference type="NCBI Taxonomy" id="33035"/>
    <lineage>
        <taxon>Bacteria</taxon>
        <taxon>Bacillati</taxon>
        <taxon>Bacillota</taxon>
        <taxon>Clostridia</taxon>
        <taxon>Lachnospirales</taxon>
        <taxon>Lachnospiraceae</taxon>
        <taxon>Blautia</taxon>
    </lineage>
</organism>
<sequence>MQEKYKCPWCGSDKMVYGIQTDRGRVKPAKKVTLSAGENVIHVICKECGTIVRSYVQHPEKLV</sequence>
<evidence type="ECO:0000313" key="2">
    <source>
        <dbReference type="Proteomes" id="UP000289794"/>
    </source>
</evidence>
<evidence type="ECO:0008006" key="3">
    <source>
        <dbReference type="Google" id="ProtNLM"/>
    </source>
</evidence>
<accession>A0A4P6M3Y6</accession>
<dbReference type="KEGG" id="bpro:PMF13cell1_03769"/>